<sequence length="124" mass="14228">GLEKYVMTKLFTHVFASLPDDVKVDDQLHEKMVLIQQFIRPENLDIMPTYQNETSWLLAQKELQKINMYKAPRDKLVCILNCCKVINNLLLNASVASNQNPPGADEFLPVLIYVTIKVICMPYS</sequence>
<evidence type="ECO:0000259" key="1">
    <source>
        <dbReference type="PROSITE" id="PS51205"/>
    </source>
</evidence>
<dbReference type="EMBL" id="CAUOFW020005591">
    <property type="protein sequence ID" value="CAK9170823.1"/>
    <property type="molecule type" value="Genomic_DNA"/>
</dbReference>
<evidence type="ECO:0000313" key="2">
    <source>
        <dbReference type="EMBL" id="CAK9170823.1"/>
    </source>
</evidence>
<proteinExistence type="predicted"/>
<comment type="caution">
    <text evidence="2">The sequence shown here is derived from an EMBL/GenBank/DDBJ whole genome shotgun (WGS) entry which is preliminary data.</text>
</comment>
<dbReference type="PANTHER" id="PTHR23101">
    <property type="entry name" value="RAB GDP/GTP EXCHANGE FACTOR"/>
    <property type="match status" value="1"/>
</dbReference>
<dbReference type="PANTHER" id="PTHR23101:SF25">
    <property type="entry name" value="GTPASE-ACTIVATING PROTEIN AND VPS9 DOMAIN-CONTAINING PROTEIN 1"/>
    <property type="match status" value="1"/>
</dbReference>
<feature type="non-terminal residue" evidence="2">
    <location>
        <position position="1"/>
    </location>
</feature>
<dbReference type="AlphaFoldDB" id="A0ABC8TNS2"/>
<organism evidence="2 3">
    <name type="scientific">Ilex paraguariensis</name>
    <name type="common">yerba mate</name>
    <dbReference type="NCBI Taxonomy" id="185542"/>
    <lineage>
        <taxon>Eukaryota</taxon>
        <taxon>Viridiplantae</taxon>
        <taxon>Streptophyta</taxon>
        <taxon>Embryophyta</taxon>
        <taxon>Tracheophyta</taxon>
        <taxon>Spermatophyta</taxon>
        <taxon>Magnoliopsida</taxon>
        <taxon>eudicotyledons</taxon>
        <taxon>Gunneridae</taxon>
        <taxon>Pentapetalae</taxon>
        <taxon>asterids</taxon>
        <taxon>campanulids</taxon>
        <taxon>Aquifoliales</taxon>
        <taxon>Aquifoliaceae</taxon>
        <taxon>Ilex</taxon>
    </lineage>
</organism>
<reference evidence="2 3" key="1">
    <citation type="submission" date="2024-02" db="EMBL/GenBank/DDBJ databases">
        <authorList>
            <person name="Vignale AGUSTIN F."/>
            <person name="Sosa J E."/>
            <person name="Modenutti C."/>
        </authorList>
    </citation>
    <scope>NUCLEOTIDE SEQUENCE [LARGE SCALE GENOMIC DNA]</scope>
</reference>
<dbReference type="Pfam" id="PF02204">
    <property type="entry name" value="VPS9"/>
    <property type="match status" value="1"/>
</dbReference>
<dbReference type="InterPro" id="IPR003123">
    <property type="entry name" value="VPS9"/>
</dbReference>
<keyword evidence="3" id="KW-1185">Reference proteome</keyword>
<dbReference type="SUPFAM" id="SSF109993">
    <property type="entry name" value="VPS9 domain"/>
    <property type="match status" value="1"/>
</dbReference>
<accession>A0ABC8TNS2</accession>
<dbReference type="Proteomes" id="UP001642360">
    <property type="component" value="Unassembled WGS sequence"/>
</dbReference>
<protein>
    <recommendedName>
        <fullName evidence="1">VPS9 domain-containing protein</fullName>
    </recommendedName>
</protein>
<gene>
    <name evidence="2" type="ORF">ILEXP_LOCUS40331</name>
</gene>
<feature type="domain" description="VPS9" evidence="1">
    <location>
        <begin position="22"/>
        <end position="124"/>
    </location>
</feature>
<dbReference type="InterPro" id="IPR045046">
    <property type="entry name" value="Vps9-like"/>
</dbReference>
<name>A0ABC8TNS2_9AQUA</name>
<dbReference type="InterPro" id="IPR037191">
    <property type="entry name" value="VPS9_dom_sf"/>
</dbReference>
<dbReference type="PROSITE" id="PS51205">
    <property type="entry name" value="VPS9"/>
    <property type="match status" value="1"/>
</dbReference>
<dbReference type="Gene3D" id="1.20.1050.80">
    <property type="entry name" value="VPS9 domain"/>
    <property type="match status" value="1"/>
</dbReference>
<evidence type="ECO:0000313" key="3">
    <source>
        <dbReference type="Proteomes" id="UP001642360"/>
    </source>
</evidence>